<dbReference type="InterPro" id="IPR015946">
    <property type="entry name" value="KH_dom-like_a/b"/>
</dbReference>
<dbReference type="SUPFAM" id="SSF52540">
    <property type="entry name" value="P-loop containing nucleoside triphosphate hydrolases"/>
    <property type="match status" value="1"/>
</dbReference>
<comment type="subunit">
    <text evidence="12">Monomer.</text>
</comment>
<dbReference type="InterPro" id="IPR030388">
    <property type="entry name" value="G_ERA_dom"/>
</dbReference>
<evidence type="ECO:0000256" key="14">
    <source>
        <dbReference type="RuleBase" id="RU003761"/>
    </source>
</evidence>
<dbReference type="InterPro" id="IPR005662">
    <property type="entry name" value="GTPase_Era-like"/>
</dbReference>
<dbReference type="GO" id="GO:0070181">
    <property type="term" value="F:small ribosomal subunit rRNA binding"/>
    <property type="evidence" value="ECO:0007669"/>
    <property type="project" value="UniProtKB-UniRule"/>
</dbReference>
<dbReference type="NCBIfam" id="TIGR00436">
    <property type="entry name" value="era"/>
    <property type="match status" value="1"/>
</dbReference>
<evidence type="ECO:0000256" key="7">
    <source>
        <dbReference type="ARBA" id="ARBA00022730"/>
    </source>
</evidence>
<dbReference type="GO" id="GO:0005525">
    <property type="term" value="F:GTP binding"/>
    <property type="evidence" value="ECO:0007669"/>
    <property type="project" value="UniProtKB-UniRule"/>
</dbReference>
<feature type="domain" description="Era-type G" evidence="17">
    <location>
        <begin position="24"/>
        <end position="191"/>
    </location>
</feature>
<feature type="binding site" evidence="12">
    <location>
        <begin position="32"/>
        <end position="39"/>
    </location>
    <ligand>
        <name>GTP</name>
        <dbReference type="ChEBI" id="CHEBI:37565"/>
    </ligand>
</feature>
<feature type="compositionally biased region" description="Basic and acidic residues" evidence="15">
    <location>
        <begin position="1"/>
        <end position="11"/>
    </location>
</feature>
<gene>
    <name evidence="12" type="primary">era</name>
    <name evidence="18" type="ORF">SAMN02745157_3484</name>
</gene>
<dbReference type="GO" id="GO:0003924">
    <property type="term" value="F:GTPase activity"/>
    <property type="evidence" value="ECO:0007669"/>
    <property type="project" value="UniProtKB-UniRule"/>
</dbReference>
<sequence length="317" mass="35206">MTPIDDAHSDMTPEAASSSQHDTRCGFVALIGAPNAGKSTLLNRLVGTKISIVTHKVQTTRAIMRGIALEGASQIIFVDTPGIFRPKRRLDRAMVDTAWGGAKDADLVALLVDAERGLGDDVNGILGKLADVRQPKILILNKIDQVRREVLLEMAMKANDRVRFEQTFMISALSGDGCGDFLSYLAGAVPPGPWLYPDDQVSDLPLRALAAEITREKLFLRLHDELPYASTVETEQWKDQADGSARIEQTIYVERESQKRIVIGHKGETIKAISMAARADIQEMAEKPVHLFLFVKVRENWGDDPERYREMGIEFPR</sequence>
<evidence type="ECO:0000313" key="18">
    <source>
        <dbReference type="EMBL" id="SHG05810.1"/>
    </source>
</evidence>
<dbReference type="InterPro" id="IPR004044">
    <property type="entry name" value="KH_dom_type_2"/>
</dbReference>
<organism evidence="18 19">
    <name type="scientific">Kaistia soli DSM 19436</name>
    <dbReference type="NCBI Taxonomy" id="1122133"/>
    <lineage>
        <taxon>Bacteria</taxon>
        <taxon>Pseudomonadati</taxon>
        <taxon>Pseudomonadota</taxon>
        <taxon>Alphaproteobacteria</taxon>
        <taxon>Hyphomicrobiales</taxon>
        <taxon>Kaistiaceae</taxon>
        <taxon>Kaistia</taxon>
    </lineage>
</organism>
<evidence type="ECO:0000256" key="6">
    <source>
        <dbReference type="ARBA" id="ARBA00022519"/>
    </source>
</evidence>
<protein>
    <recommendedName>
        <fullName evidence="2 12">GTPase Era</fullName>
    </recommendedName>
</protein>
<dbReference type="PANTHER" id="PTHR42698">
    <property type="entry name" value="GTPASE ERA"/>
    <property type="match status" value="1"/>
</dbReference>
<keyword evidence="7 12" id="KW-0699">rRNA-binding</keyword>
<dbReference type="Gene3D" id="3.40.50.300">
    <property type="entry name" value="P-loop containing nucleotide triphosphate hydrolases"/>
    <property type="match status" value="1"/>
</dbReference>
<evidence type="ECO:0000256" key="4">
    <source>
        <dbReference type="ARBA" id="ARBA00022490"/>
    </source>
</evidence>
<proteinExistence type="inferred from homology"/>
<dbReference type="InterPro" id="IPR009019">
    <property type="entry name" value="KH_sf_prok-type"/>
</dbReference>
<evidence type="ECO:0000313" key="19">
    <source>
        <dbReference type="Proteomes" id="UP000184485"/>
    </source>
</evidence>
<keyword evidence="11 12" id="KW-0472">Membrane</keyword>
<keyword evidence="8 12" id="KW-0547">Nucleotide-binding</keyword>
<dbReference type="PROSITE" id="PS50823">
    <property type="entry name" value="KH_TYPE_2"/>
    <property type="match status" value="1"/>
</dbReference>
<evidence type="ECO:0000259" key="17">
    <source>
        <dbReference type="PROSITE" id="PS51713"/>
    </source>
</evidence>
<comment type="function">
    <text evidence="12">An essential GTPase that binds both GDP and GTP, with rapid nucleotide exchange. Plays a role in 16S rRNA processing and 30S ribosomal subunit biogenesis and possibly also in cell cycle regulation and energy metabolism.</text>
</comment>
<dbReference type="Gene3D" id="3.30.300.20">
    <property type="match status" value="1"/>
</dbReference>
<dbReference type="InterPro" id="IPR005225">
    <property type="entry name" value="Small_GTP-bd"/>
</dbReference>
<keyword evidence="4 12" id="KW-0963">Cytoplasm</keyword>
<dbReference type="GO" id="GO:0005829">
    <property type="term" value="C:cytosol"/>
    <property type="evidence" value="ECO:0007669"/>
    <property type="project" value="TreeGrafter"/>
</dbReference>
<keyword evidence="5 12" id="KW-0690">Ribosome biogenesis</keyword>
<feature type="domain" description="KH type-2" evidence="16">
    <location>
        <begin position="222"/>
        <end position="299"/>
    </location>
</feature>
<dbReference type="InterPro" id="IPR006073">
    <property type="entry name" value="GTP-bd"/>
</dbReference>
<keyword evidence="6" id="KW-0997">Cell inner membrane</keyword>
<evidence type="ECO:0000256" key="13">
    <source>
        <dbReference type="PROSITE-ProRule" id="PRU01050"/>
    </source>
</evidence>
<dbReference type="GO" id="GO:0005886">
    <property type="term" value="C:plasma membrane"/>
    <property type="evidence" value="ECO:0007669"/>
    <property type="project" value="UniProtKB-SubCell"/>
</dbReference>
<feature type="region of interest" description="G4" evidence="13">
    <location>
        <begin position="141"/>
        <end position="144"/>
    </location>
</feature>
<dbReference type="HAMAP" id="MF_00367">
    <property type="entry name" value="GTPase_Era"/>
    <property type="match status" value="1"/>
</dbReference>
<dbReference type="AlphaFoldDB" id="A0A1M5GPS5"/>
<dbReference type="CDD" id="cd04163">
    <property type="entry name" value="Era"/>
    <property type="match status" value="1"/>
</dbReference>
<evidence type="ECO:0000256" key="11">
    <source>
        <dbReference type="ARBA" id="ARBA00023136"/>
    </source>
</evidence>
<feature type="region of interest" description="G3" evidence="13">
    <location>
        <begin position="79"/>
        <end position="82"/>
    </location>
</feature>
<evidence type="ECO:0000256" key="8">
    <source>
        <dbReference type="ARBA" id="ARBA00022741"/>
    </source>
</evidence>
<comment type="subcellular location">
    <subcellularLocation>
        <location evidence="12">Cytoplasm</location>
    </subcellularLocation>
    <subcellularLocation>
        <location evidence="12">Cell membrane</location>
        <topology evidence="12">Peripheral membrane protein</topology>
    </subcellularLocation>
</comment>
<evidence type="ECO:0000256" key="5">
    <source>
        <dbReference type="ARBA" id="ARBA00022517"/>
    </source>
</evidence>
<dbReference type="STRING" id="1122133.SAMN02745157_3484"/>
<name>A0A1M5GPS5_9HYPH</name>
<dbReference type="EMBL" id="FQUP01000003">
    <property type="protein sequence ID" value="SHG05810.1"/>
    <property type="molecule type" value="Genomic_DNA"/>
</dbReference>
<feature type="region of interest" description="G2" evidence="13">
    <location>
        <begin position="58"/>
        <end position="62"/>
    </location>
</feature>
<keyword evidence="9 12" id="KW-0694">RNA-binding</keyword>
<dbReference type="InterPro" id="IPR027417">
    <property type="entry name" value="P-loop_NTPase"/>
</dbReference>
<evidence type="ECO:0000256" key="1">
    <source>
        <dbReference type="ARBA" id="ARBA00007921"/>
    </source>
</evidence>
<reference evidence="18 19" key="1">
    <citation type="submission" date="2016-11" db="EMBL/GenBank/DDBJ databases">
        <authorList>
            <person name="Jaros S."/>
            <person name="Januszkiewicz K."/>
            <person name="Wedrychowicz H."/>
        </authorList>
    </citation>
    <scope>NUCLEOTIDE SEQUENCE [LARGE SCALE GENOMIC DNA]</scope>
    <source>
        <strain evidence="18 19">DSM 19436</strain>
    </source>
</reference>
<evidence type="ECO:0000256" key="15">
    <source>
        <dbReference type="SAM" id="MobiDB-lite"/>
    </source>
</evidence>
<feature type="region of interest" description="G5" evidence="13">
    <location>
        <begin position="170"/>
        <end position="172"/>
    </location>
</feature>
<feature type="region of interest" description="G1" evidence="13">
    <location>
        <begin position="32"/>
        <end position="39"/>
    </location>
</feature>
<comment type="similarity">
    <text evidence="1 12 13 14">Belongs to the TRAFAC class TrmE-Era-EngA-EngB-Septin-like GTPase superfamily. Era GTPase family.</text>
</comment>
<evidence type="ECO:0000256" key="3">
    <source>
        <dbReference type="ARBA" id="ARBA00022475"/>
    </source>
</evidence>
<dbReference type="Pfam" id="PF01926">
    <property type="entry name" value="MMR_HSR1"/>
    <property type="match status" value="1"/>
</dbReference>
<dbReference type="NCBIfam" id="TIGR00231">
    <property type="entry name" value="small_GTP"/>
    <property type="match status" value="1"/>
</dbReference>
<dbReference type="GO" id="GO:0000028">
    <property type="term" value="P:ribosomal small subunit assembly"/>
    <property type="evidence" value="ECO:0007669"/>
    <property type="project" value="TreeGrafter"/>
</dbReference>
<dbReference type="Proteomes" id="UP000184485">
    <property type="component" value="Unassembled WGS sequence"/>
</dbReference>
<evidence type="ECO:0000256" key="9">
    <source>
        <dbReference type="ARBA" id="ARBA00022884"/>
    </source>
</evidence>
<evidence type="ECO:0000256" key="10">
    <source>
        <dbReference type="ARBA" id="ARBA00023134"/>
    </source>
</evidence>
<feature type="binding site" evidence="12">
    <location>
        <begin position="79"/>
        <end position="83"/>
    </location>
    <ligand>
        <name>GTP</name>
        <dbReference type="ChEBI" id="CHEBI:37565"/>
    </ligand>
</feature>
<dbReference type="GO" id="GO:0043024">
    <property type="term" value="F:ribosomal small subunit binding"/>
    <property type="evidence" value="ECO:0007669"/>
    <property type="project" value="TreeGrafter"/>
</dbReference>
<dbReference type="SUPFAM" id="SSF54814">
    <property type="entry name" value="Prokaryotic type KH domain (KH-domain type II)"/>
    <property type="match status" value="1"/>
</dbReference>
<dbReference type="Pfam" id="PF07650">
    <property type="entry name" value="KH_2"/>
    <property type="match status" value="1"/>
</dbReference>
<dbReference type="PROSITE" id="PS51713">
    <property type="entry name" value="G_ERA"/>
    <property type="match status" value="1"/>
</dbReference>
<keyword evidence="3 12" id="KW-1003">Cell membrane</keyword>
<evidence type="ECO:0000259" key="16">
    <source>
        <dbReference type="PROSITE" id="PS50823"/>
    </source>
</evidence>
<dbReference type="FunFam" id="3.30.300.20:FF:000031">
    <property type="entry name" value="GTPase Era"/>
    <property type="match status" value="1"/>
</dbReference>
<keyword evidence="10 12" id="KW-0342">GTP-binding</keyword>
<dbReference type="NCBIfam" id="NF000908">
    <property type="entry name" value="PRK00089.1"/>
    <property type="match status" value="1"/>
</dbReference>
<feature type="region of interest" description="Disordered" evidence="15">
    <location>
        <begin position="1"/>
        <end position="20"/>
    </location>
</feature>
<dbReference type="CDD" id="cd22534">
    <property type="entry name" value="KH-II_Era"/>
    <property type="match status" value="1"/>
</dbReference>
<accession>A0A1M5GPS5</accession>
<evidence type="ECO:0000256" key="12">
    <source>
        <dbReference type="HAMAP-Rule" id="MF_00367"/>
    </source>
</evidence>
<feature type="binding site" evidence="12">
    <location>
        <begin position="141"/>
        <end position="144"/>
    </location>
    <ligand>
        <name>GTP</name>
        <dbReference type="ChEBI" id="CHEBI:37565"/>
    </ligand>
</feature>
<dbReference type="PANTHER" id="PTHR42698:SF1">
    <property type="entry name" value="GTPASE ERA, MITOCHONDRIAL"/>
    <property type="match status" value="1"/>
</dbReference>
<evidence type="ECO:0000256" key="2">
    <source>
        <dbReference type="ARBA" id="ARBA00020484"/>
    </source>
</evidence>
<keyword evidence="19" id="KW-1185">Reference proteome</keyword>